<feature type="region of interest" description="Disordered" evidence="5">
    <location>
        <begin position="594"/>
        <end position="613"/>
    </location>
</feature>
<dbReference type="SMART" id="SM00547">
    <property type="entry name" value="ZnF_RBZ"/>
    <property type="match status" value="1"/>
</dbReference>
<evidence type="ECO:0000256" key="2">
    <source>
        <dbReference type="ARBA" id="ARBA00022771"/>
    </source>
</evidence>
<dbReference type="SUPFAM" id="SSF53335">
    <property type="entry name" value="S-adenosyl-L-methionine-dependent methyltransferases"/>
    <property type="match status" value="1"/>
</dbReference>
<dbReference type="InterPro" id="IPR029063">
    <property type="entry name" value="SAM-dependent_MTases_sf"/>
</dbReference>
<feature type="compositionally biased region" description="Basic residues" evidence="5">
    <location>
        <begin position="15"/>
        <end position="25"/>
    </location>
</feature>
<keyword evidence="3" id="KW-0862">Zinc</keyword>
<dbReference type="PROSITE" id="PS50199">
    <property type="entry name" value="ZF_RANBP2_2"/>
    <property type="match status" value="1"/>
</dbReference>
<evidence type="ECO:0000256" key="4">
    <source>
        <dbReference type="PROSITE-ProRule" id="PRU00322"/>
    </source>
</evidence>
<evidence type="ECO:0000313" key="7">
    <source>
        <dbReference type="EMBL" id="EJK45813.1"/>
    </source>
</evidence>
<organism evidence="7 8">
    <name type="scientific">Thalassiosira oceanica</name>
    <name type="common">Marine diatom</name>
    <dbReference type="NCBI Taxonomy" id="159749"/>
    <lineage>
        <taxon>Eukaryota</taxon>
        <taxon>Sar</taxon>
        <taxon>Stramenopiles</taxon>
        <taxon>Ochrophyta</taxon>
        <taxon>Bacillariophyta</taxon>
        <taxon>Coscinodiscophyceae</taxon>
        <taxon>Thalassiosirophycidae</taxon>
        <taxon>Thalassiosirales</taxon>
        <taxon>Thalassiosiraceae</taxon>
        <taxon>Thalassiosira</taxon>
    </lineage>
</organism>
<proteinExistence type="predicted"/>
<reference evidence="7 8" key="1">
    <citation type="journal article" date="2012" name="Genome Biol.">
        <title>Genome and low-iron response of an oceanic diatom adapted to chronic iron limitation.</title>
        <authorList>
            <person name="Lommer M."/>
            <person name="Specht M."/>
            <person name="Roy A.S."/>
            <person name="Kraemer L."/>
            <person name="Andreson R."/>
            <person name="Gutowska M.A."/>
            <person name="Wolf J."/>
            <person name="Bergner S.V."/>
            <person name="Schilhabel M.B."/>
            <person name="Klostermeier U.C."/>
            <person name="Beiko R.G."/>
            <person name="Rosenstiel P."/>
            <person name="Hippler M."/>
            <person name="Laroche J."/>
        </authorList>
    </citation>
    <scope>NUCLEOTIDE SEQUENCE [LARGE SCALE GENOMIC DNA]</scope>
    <source>
        <strain evidence="7 8">CCMP1005</strain>
    </source>
</reference>
<evidence type="ECO:0000259" key="6">
    <source>
        <dbReference type="PROSITE" id="PS50199"/>
    </source>
</evidence>
<dbReference type="PROSITE" id="PS01358">
    <property type="entry name" value="ZF_RANBP2_1"/>
    <property type="match status" value="1"/>
</dbReference>
<evidence type="ECO:0000256" key="3">
    <source>
        <dbReference type="ARBA" id="ARBA00022833"/>
    </source>
</evidence>
<keyword evidence="1" id="KW-0479">Metal-binding</keyword>
<feature type="compositionally biased region" description="Polar residues" evidence="5">
    <location>
        <begin position="285"/>
        <end position="298"/>
    </location>
</feature>
<evidence type="ECO:0000256" key="1">
    <source>
        <dbReference type="ARBA" id="ARBA00022723"/>
    </source>
</evidence>
<feature type="region of interest" description="Disordered" evidence="5">
    <location>
        <begin position="1"/>
        <end position="443"/>
    </location>
</feature>
<dbReference type="Gene3D" id="3.40.50.150">
    <property type="entry name" value="Vaccinia Virus protein VP39"/>
    <property type="match status" value="1"/>
</dbReference>
<feature type="compositionally biased region" description="Polar residues" evidence="5">
    <location>
        <begin position="108"/>
        <end position="117"/>
    </location>
</feature>
<gene>
    <name evidence="7" type="ORF">THAOC_35554</name>
</gene>
<protein>
    <recommendedName>
        <fullName evidence="6">RanBP2-type domain-containing protein</fullName>
    </recommendedName>
</protein>
<name>K0R0Q7_THAOC</name>
<accession>K0R0Q7</accession>
<keyword evidence="8" id="KW-1185">Reference proteome</keyword>
<dbReference type="GO" id="GO:0008270">
    <property type="term" value="F:zinc ion binding"/>
    <property type="evidence" value="ECO:0007669"/>
    <property type="project" value="UniProtKB-KW"/>
</dbReference>
<evidence type="ECO:0000313" key="8">
    <source>
        <dbReference type="Proteomes" id="UP000266841"/>
    </source>
</evidence>
<feature type="domain" description="RanBP2-type" evidence="6">
    <location>
        <begin position="956"/>
        <end position="980"/>
    </location>
</feature>
<feature type="compositionally biased region" description="Polar residues" evidence="5">
    <location>
        <begin position="945"/>
        <end position="957"/>
    </location>
</feature>
<dbReference type="Gene3D" id="2.30.30.380">
    <property type="entry name" value="Zn-finger domain of Sec23/24"/>
    <property type="match status" value="1"/>
</dbReference>
<dbReference type="Proteomes" id="UP000266841">
    <property type="component" value="Unassembled WGS sequence"/>
</dbReference>
<feature type="region of interest" description="Disordered" evidence="5">
    <location>
        <begin position="473"/>
        <end position="581"/>
    </location>
</feature>
<dbReference type="OrthoDB" id="443402at2759"/>
<dbReference type="AlphaFoldDB" id="K0R0Q7"/>
<feature type="region of interest" description="Disordered" evidence="5">
    <location>
        <begin position="913"/>
        <end position="957"/>
    </location>
</feature>
<comment type="caution">
    <text evidence="7">The sequence shown here is derived from an EMBL/GenBank/DDBJ whole genome shotgun (WGS) entry which is preliminary data.</text>
</comment>
<sequence length="990" mass="105710">MPGPKGLGNKNKASTQRRGKQKQKKQQGEAGGRVGRPCKRSWGGNQWTTAAGERRVRSRTETNGVDGSACSRGDKEPRQARQASVEPPRPEGLVLARAGGRVKGVESNLGSNDPARSSTEENYDAPLPPPSKETTARPALDGDNGKTIYAPADEETARKKPNHEATSAGREGADLITAKLSAAQDSRSSWSSFQRRGYRCKSDALKDDDSTEGFEFGGGGSSFNLGEERGGLQASSSGERSRLPPGEKTTFISTSERNAHRKPNGSAAAAALDEPDLNAKAPSLLISSAQKDSNSSWSWERDESPRKLSTVATGSKPQASHLRPTNRPPSSCGGEAAALSSAQEDCGSNLLSSFQRRSKPGKSTREELPPTTTGRNPPLPRASSPRPSDGSSLPCPLLAPRLDTQLDASDEGAPGLDTQLDTSGEGDRSSPADVDSEGMDDGKAAAAAMALDRAGTNVTAAVISLTQNDDLVSSWSSSQLPAREQSPPVASQSNPPPSPLRLAGLPSSSNPLAPGPGAQLDANDAGEEVEQSSTDEAPTLRPADGLPDGFIAPCAPGPNTQLDGNGTGGEGEQSNASAGGSEGVLEQIRLGADGDRQHHEGDGDADENDVGPQIDAGTIFQDVEAEIDAVTARFNLPAEKRNELVDEAYRIVQKITGDIGGNGQGAAMYGEMIKSSCHRAIDFLVKHAGLGPDSCFIDIGCGRAKPNLHVASYGGVRFSYGIELDRCRVFLANSILKVLMKAAQSDPNMKAITSISLQQGDISDALCLDPFTHVWMFDVAFERPLFSKIAKRFNNSTTAQYLISCKKEALIIHECGFDVRLIKHLPTSMTSSGEGHELYIYKRVNKIVGHGGTHEVGGVKCDPLWSRRFGQVNSGAEAVFEQLIWDIDEFCAFDPVKQRDERNRPIYYEAEDWREPGKKKKPAKQPKASATKKKAKAKTDRKSMCANTQHSPGGSRATTWSCPKCTLVNPMSTKSCEACQYKFRVARKWY</sequence>
<dbReference type="InterPro" id="IPR001876">
    <property type="entry name" value="Znf_RanBP2"/>
</dbReference>
<dbReference type="eggNOG" id="ENOG502RZVU">
    <property type="taxonomic scope" value="Eukaryota"/>
</dbReference>
<feature type="compositionally biased region" description="Basic residues" evidence="5">
    <location>
        <begin position="917"/>
        <end position="936"/>
    </location>
</feature>
<evidence type="ECO:0000256" key="5">
    <source>
        <dbReference type="SAM" id="MobiDB-lite"/>
    </source>
</evidence>
<dbReference type="EMBL" id="AGNL01048228">
    <property type="protein sequence ID" value="EJK45813.1"/>
    <property type="molecule type" value="Genomic_DNA"/>
</dbReference>
<feature type="compositionally biased region" description="Low complexity" evidence="5">
    <location>
        <begin position="181"/>
        <end position="195"/>
    </location>
</feature>
<keyword evidence="2 4" id="KW-0863">Zinc-finger</keyword>